<dbReference type="EMBL" id="GBXM01092840">
    <property type="protein sequence ID" value="JAH15737.1"/>
    <property type="molecule type" value="Transcribed_RNA"/>
</dbReference>
<accession>A0A0E9QKP9</accession>
<protein>
    <submittedName>
        <fullName evidence="1">Uncharacterized protein</fullName>
    </submittedName>
</protein>
<reference evidence="1" key="1">
    <citation type="submission" date="2014-11" db="EMBL/GenBank/DDBJ databases">
        <authorList>
            <person name="Amaro Gonzalez C."/>
        </authorList>
    </citation>
    <scope>NUCLEOTIDE SEQUENCE</scope>
</reference>
<organism evidence="1">
    <name type="scientific">Anguilla anguilla</name>
    <name type="common">European freshwater eel</name>
    <name type="synonym">Muraena anguilla</name>
    <dbReference type="NCBI Taxonomy" id="7936"/>
    <lineage>
        <taxon>Eukaryota</taxon>
        <taxon>Metazoa</taxon>
        <taxon>Chordata</taxon>
        <taxon>Craniata</taxon>
        <taxon>Vertebrata</taxon>
        <taxon>Euteleostomi</taxon>
        <taxon>Actinopterygii</taxon>
        <taxon>Neopterygii</taxon>
        <taxon>Teleostei</taxon>
        <taxon>Anguilliformes</taxon>
        <taxon>Anguillidae</taxon>
        <taxon>Anguilla</taxon>
    </lineage>
</organism>
<evidence type="ECO:0000313" key="1">
    <source>
        <dbReference type="EMBL" id="JAH17329.1"/>
    </source>
</evidence>
<sequence length="41" mass="4659">MLQKGTLIRTLTLVDFHPRQVPPSITSFRFLCLFIGESPVV</sequence>
<reference evidence="1" key="2">
    <citation type="journal article" date="2015" name="Fish Shellfish Immunol.">
        <title>Early steps in the European eel (Anguilla anguilla)-Vibrio vulnificus interaction in the gills: Role of the RtxA13 toxin.</title>
        <authorList>
            <person name="Callol A."/>
            <person name="Pajuelo D."/>
            <person name="Ebbesson L."/>
            <person name="Teles M."/>
            <person name="MacKenzie S."/>
            <person name="Amaro C."/>
        </authorList>
    </citation>
    <scope>NUCLEOTIDE SEQUENCE</scope>
</reference>
<dbReference type="AlphaFoldDB" id="A0A0E9QKP9"/>
<name>A0A0E9QKP9_ANGAN</name>
<dbReference type="EMBL" id="GBXM01091248">
    <property type="protein sequence ID" value="JAH17329.1"/>
    <property type="molecule type" value="Transcribed_RNA"/>
</dbReference>
<proteinExistence type="predicted"/>